<protein>
    <recommendedName>
        <fullName evidence="3">SPARK domain-containing protein</fullName>
    </recommendedName>
</protein>
<gene>
    <name evidence="4" type="ORF">Taro_003136</name>
</gene>
<evidence type="ECO:0000313" key="4">
    <source>
        <dbReference type="EMBL" id="MQL70792.1"/>
    </source>
</evidence>
<dbReference type="PANTHER" id="PTHR34056:SF1">
    <property type="entry name" value="GPI-ANCHORED PROTEIN"/>
    <property type="match status" value="1"/>
</dbReference>
<proteinExistence type="predicted"/>
<organism evidence="4 5">
    <name type="scientific">Colocasia esculenta</name>
    <name type="common">Wild taro</name>
    <name type="synonym">Arum esculentum</name>
    <dbReference type="NCBI Taxonomy" id="4460"/>
    <lineage>
        <taxon>Eukaryota</taxon>
        <taxon>Viridiplantae</taxon>
        <taxon>Streptophyta</taxon>
        <taxon>Embryophyta</taxon>
        <taxon>Tracheophyta</taxon>
        <taxon>Spermatophyta</taxon>
        <taxon>Magnoliopsida</taxon>
        <taxon>Liliopsida</taxon>
        <taxon>Araceae</taxon>
        <taxon>Aroideae</taxon>
        <taxon>Colocasieae</taxon>
        <taxon>Colocasia</taxon>
    </lineage>
</organism>
<dbReference type="InterPro" id="IPR040376">
    <property type="entry name" value="At4g28100-like"/>
</dbReference>
<evidence type="ECO:0000256" key="2">
    <source>
        <dbReference type="SAM" id="SignalP"/>
    </source>
</evidence>
<evidence type="ECO:0000256" key="1">
    <source>
        <dbReference type="SAM" id="MobiDB-lite"/>
    </source>
</evidence>
<name>A0A843TEJ5_COLES</name>
<feature type="region of interest" description="Disordered" evidence="1">
    <location>
        <begin position="108"/>
        <end position="129"/>
    </location>
</feature>
<feature type="domain" description="SPARK" evidence="3">
    <location>
        <begin position="54"/>
        <end position="218"/>
    </location>
</feature>
<comment type="caution">
    <text evidence="4">The sequence shown here is derived from an EMBL/GenBank/DDBJ whole genome shotgun (WGS) entry which is preliminary data.</text>
</comment>
<feature type="signal peptide" evidence="2">
    <location>
        <begin position="1"/>
        <end position="20"/>
    </location>
</feature>
<dbReference type="InterPro" id="IPR043891">
    <property type="entry name" value="SPARK"/>
</dbReference>
<sequence length="438" mass="46469">MWPLLFTFFFLFHFPAALLALPAQPETAPLQPLVFPTSTPPSTIPAFPEQSDVAGTCPLNLPQELFRGVSRACPSSTAPPSRSRCCPTLAAWLYAAYSATALAAAARLPPPSTSSSSRPPSDMPLLPDDSETCVDGVEKALRSRGLALAAVNDTCDVAYCYCGVRLRPFTCPGGLALDRDAAGQWVASGDAARRIERDCALPGAAGCSRCLRSLYQVSRHCIHRNVAFSKIPVAAVATARAYMYTPKKTCHGSRKALLFLEPPGYQKVANPSNIREANAFGLFLHKSKLCLPRTEYHRLTLLARSSSTSARPCTIDVGLGIFSSAPVGISSSPHIRRCPTAPTVTFPAHHRQHLSATVAHCWRSCGPLPRATAVPSSITAATSASPTCSIDPGSKNSTVGSSIGIGLCCSNIGKIGDFPSPCSPSCVRYRCPLDPPHP</sequence>
<evidence type="ECO:0000313" key="5">
    <source>
        <dbReference type="Proteomes" id="UP000652761"/>
    </source>
</evidence>
<dbReference type="OrthoDB" id="764087at2759"/>
<dbReference type="AlphaFoldDB" id="A0A843TEJ5"/>
<dbReference type="EMBL" id="NMUH01000079">
    <property type="protein sequence ID" value="MQL70792.1"/>
    <property type="molecule type" value="Genomic_DNA"/>
</dbReference>
<dbReference type="Pfam" id="PF19160">
    <property type="entry name" value="SPARK"/>
    <property type="match status" value="1"/>
</dbReference>
<feature type="compositionally biased region" description="Low complexity" evidence="1">
    <location>
        <begin position="108"/>
        <end position="127"/>
    </location>
</feature>
<accession>A0A843TEJ5</accession>
<keyword evidence="5" id="KW-1185">Reference proteome</keyword>
<evidence type="ECO:0000259" key="3">
    <source>
        <dbReference type="Pfam" id="PF19160"/>
    </source>
</evidence>
<reference evidence="4" key="1">
    <citation type="submission" date="2017-07" db="EMBL/GenBank/DDBJ databases">
        <title>Taro Niue Genome Assembly and Annotation.</title>
        <authorList>
            <person name="Atibalentja N."/>
            <person name="Keating K."/>
            <person name="Fields C.J."/>
        </authorList>
    </citation>
    <scope>NUCLEOTIDE SEQUENCE</scope>
    <source>
        <strain evidence="4">Niue_2</strain>
        <tissue evidence="4">Leaf</tissue>
    </source>
</reference>
<dbReference type="PANTHER" id="PTHR34056">
    <property type="entry name" value="GPI-ANCHORED PROTEIN"/>
    <property type="match status" value="1"/>
</dbReference>
<keyword evidence="2" id="KW-0732">Signal</keyword>
<feature type="chain" id="PRO_5032961434" description="SPARK domain-containing protein" evidence="2">
    <location>
        <begin position="21"/>
        <end position="438"/>
    </location>
</feature>
<dbReference type="Proteomes" id="UP000652761">
    <property type="component" value="Unassembled WGS sequence"/>
</dbReference>